<name>A0ABU6QL69_9FABA</name>
<feature type="region of interest" description="Disordered" evidence="1">
    <location>
        <begin position="140"/>
        <end position="164"/>
    </location>
</feature>
<comment type="caution">
    <text evidence="2">The sequence shown here is derived from an EMBL/GenBank/DDBJ whole genome shotgun (WGS) entry which is preliminary data.</text>
</comment>
<reference evidence="2 3" key="1">
    <citation type="journal article" date="2023" name="Plants (Basel)">
        <title>Bridging the Gap: Combining Genomics and Transcriptomics Approaches to Understand Stylosanthes scabra, an Orphan Legume from the Brazilian Caatinga.</title>
        <authorList>
            <person name="Ferreira-Neto J.R.C."/>
            <person name="da Silva M.D."/>
            <person name="Binneck E."/>
            <person name="de Melo N.F."/>
            <person name="da Silva R.H."/>
            <person name="de Melo A.L.T.M."/>
            <person name="Pandolfi V."/>
            <person name="Bustamante F.O."/>
            <person name="Brasileiro-Vidal A.C."/>
            <person name="Benko-Iseppon A.M."/>
        </authorList>
    </citation>
    <scope>NUCLEOTIDE SEQUENCE [LARGE SCALE GENOMIC DNA]</scope>
    <source>
        <tissue evidence="2">Leaves</tissue>
    </source>
</reference>
<organism evidence="2 3">
    <name type="scientific">Stylosanthes scabra</name>
    <dbReference type="NCBI Taxonomy" id="79078"/>
    <lineage>
        <taxon>Eukaryota</taxon>
        <taxon>Viridiplantae</taxon>
        <taxon>Streptophyta</taxon>
        <taxon>Embryophyta</taxon>
        <taxon>Tracheophyta</taxon>
        <taxon>Spermatophyta</taxon>
        <taxon>Magnoliopsida</taxon>
        <taxon>eudicotyledons</taxon>
        <taxon>Gunneridae</taxon>
        <taxon>Pentapetalae</taxon>
        <taxon>rosids</taxon>
        <taxon>fabids</taxon>
        <taxon>Fabales</taxon>
        <taxon>Fabaceae</taxon>
        <taxon>Papilionoideae</taxon>
        <taxon>50 kb inversion clade</taxon>
        <taxon>dalbergioids sensu lato</taxon>
        <taxon>Dalbergieae</taxon>
        <taxon>Pterocarpus clade</taxon>
        <taxon>Stylosanthes</taxon>
    </lineage>
</organism>
<feature type="compositionally biased region" description="Basic and acidic residues" evidence="1">
    <location>
        <begin position="13"/>
        <end position="22"/>
    </location>
</feature>
<sequence length="164" mass="18299">MTISHTPHSGGRGAERFKGGKHGEVSGYVGRIHKRERVGGFVSSVRRVRNWETLADIFISRKSRQNADGPFAFIKYKFHGDECKAIETMNDASWGSAKLFVTMSKFKKDAEGHKKLREKIKGLEPKRRYIQKWVEVKKNKEGENETASDGLLAGGMSETGGAKG</sequence>
<dbReference type="Proteomes" id="UP001341840">
    <property type="component" value="Unassembled WGS sequence"/>
</dbReference>
<accession>A0ABU6QL69</accession>
<protein>
    <recommendedName>
        <fullName evidence="4">RRM domain-containing protein</fullName>
    </recommendedName>
</protein>
<proteinExistence type="predicted"/>
<gene>
    <name evidence="2" type="ORF">PIB30_063065</name>
</gene>
<evidence type="ECO:0008006" key="4">
    <source>
        <dbReference type="Google" id="ProtNLM"/>
    </source>
</evidence>
<dbReference type="SUPFAM" id="SSF54928">
    <property type="entry name" value="RNA-binding domain, RBD"/>
    <property type="match status" value="1"/>
</dbReference>
<evidence type="ECO:0000313" key="3">
    <source>
        <dbReference type="Proteomes" id="UP001341840"/>
    </source>
</evidence>
<evidence type="ECO:0000313" key="2">
    <source>
        <dbReference type="EMBL" id="MED6112597.1"/>
    </source>
</evidence>
<feature type="region of interest" description="Disordered" evidence="1">
    <location>
        <begin position="1"/>
        <end position="22"/>
    </location>
</feature>
<keyword evidence="3" id="KW-1185">Reference proteome</keyword>
<evidence type="ECO:0000256" key="1">
    <source>
        <dbReference type="SAM" id="MobiDB-lite"/>
    </source>
</evidence>
<dbReference type="EMBL" id="JASCZI010000595">
    <property type="protein sequence ID" value="MED6112597.1"/>
    <property type="molecule type" value="Genomic_DNA"/>
</dbReference>
<dbReference type="InterPro" id="IPR035979">
    <property type="entry name" value="RBD_domain_sf"/>
</dbReference>